<dbReference type="RefSeq" id="WP_092439027.1">
    <property type="nucleotide sequence ID" value="NZ_FMYP01000041.1"/>
</dbReference>
<dbReference type="EMBL" id="FMYP01000041">
    <property type="protein sequence ID" value="SDC64387.1"/>
    <property type="molecule type" value="Genomic_DNA"/>
</dbReference>
<dbReference type="OrthoDB" id="1467719at2"/>
<proteinExistence type="predicted"/>
<evidence type="ECO:0000256" key="1">
    <source>
        <dbReference type="SAM" id="Phobius"/>
    </source>
</evidence>
<dbReference type="AlphaFoldDB" id="A0A1G6NAH4"/>
<name>A0A1G6NAH4_9BACT</name>
<keyword evidence="1" id="KW-0472">Membrane</keyword>
<dbReference type="Proteomes" id="UP000199452">
    <property type="component" value="Unassembled WGS sequence"/>
</dbReference>
<keyword evidence="3" id="KW-1185">Reference proteome</keyword>
<dbReference type="STRING" id="1640674.SAMN05216323_104135"/>
<gene>
    <name evidence="2" type="ORF">SAMN05216323_104135</name>
</gene>
<evidence type="ECO:0000313" key="3">
    <source>
        <dbReference type="Proteomes" id="UP000199452"/>
    </source>
</evidence>
<protein>
    <recommendedName>
        <fullName evidence="4">Septum formation initiator</fullName>
    </recommendedName>
</protein>
<keyword evidence="1" id="KW-1133">Transmembrane helix</keyword>
<feature type="transmembrane region" description="Helical" evidence="1">
    <location>
        <begin position="21"/>
        <end position="37"/>
    </location>
</feature>
<accession>A0A1G6NAH4</accession>
<sequence length="104" mass="12711">MNWTKITQRIKEIKPPKSLRNKYFLTGIVFVLWLGFFDKNNLVDLLGELNKIKSYEKEKLYYQEKIASDREKMKELRTNKENLEKFAREQYLMKKKNEDIFIVE</sequence>
<organism evidence="2 3">
    <name type="scientific">Williamwhitmania taraxaci</name>
    <dbReference type="NCBI Taxonomy" id="1640674"/>
    <lineage>
        <taxon>Bacteria</taxon>
        <taxon>Pseudomonadati</taxon>
        <taxon>Bacteroidota</taxon>
        <taxon>Bacteroidia</taxon>
        <taxon>Bacteroidales</taxon>
        <taxon>Williamwhitmaniaceae</taxon>
        <taxon>Williamwhitmania</taxon>
    </lineage>
</organism>
<keyword evidence="1" id="KW-0812">Transmembrane</keyword>
<evidence type="ECO:0000313" key="2">
    <source>
        <dbReference type="EMBL" id="SDC64387.1"/>
    </source>
</evidence>
<evidence type="ECO:0008006" key="4">
    <source>
        <dbReference type="Google" id="ProtNLM"/>
    </source>
</evidence>
<reference evidence="2 3" key="1">
    <citation type="submission" date="2016-09" db="EMBL/GenBank/DDBJ databases">
        <authorList>
            <person name="Capua I."/>
            <person name="De Benedictis P."/>
            <person name="Joannis T."/>
            <person name="Lombin L.H."/>
            <person name="Cattoli G."/>
        </authorList>
    </citation>
    <scope>NUCLEOTIDE SEQUENCE [LARGE SCALE GENOMIC DNA]</scope>
    <source>
        <strain evidence="2 3">A7P-90m</strain>
    </source>
</reference>